<dbReference type="PANTHER" id="PTHR35529:SF2">
    <property type="entry name" value="SPORULATION PROTEIN YTAF-RELATED"/>
    <property type="match status" value="1"/>
</dbReference>
<feature type="transmembrane region" description="Helical" evidence="5">
    <location>
        <begin position="65"/>
        <end position="86"/>
    </location>
</feature>
<evidence type="ECO:0000256" key="1">
    <source>
        <dbReference type="ARBA" id="ARBA00022475"/>
    </source>
</evidence>
<evidence type="ECO:0000313" key="7">
    <source>
        <dbReference type="Proteomes" id="UP000280960"/>
    </source>
</evidence>
<sequence length="212" mass="22270">MEILSNIVLAIAVSVDGFSIGIIYGMKGIRIPWFSQFIIALATSVALSVAMVFGKAMEAFLNPSVARFIGVAILLAIGIWSMMEAVKRSGSSGQDRMKTIAALKIKPLGLVVMILREPAIADRDISGVIDPREAFLLGTALAMDAFGAGIGAAAAGFNVVLTITLVTIMSVLFLSAGLYTGAKRIPGMENGWAKFLPGGLLFALAVTKALHR</sequence>
<dbReference type="InterPro" id="IPR014205">
    <property type="entry name" value="Spore_YtaF"/>
</dbReference>
<keyword evidence="1" id="KW-1003">Cell membrane</keyword>
<dbReference type="InterPro" id="IPR003810">
    <property type="entry name" value="Mntp/YtaF"/>
</dbReference>
<dbReference type="Proteomes" id="UP000280960">
    <property type="component" value="Chromosome"/>
</dbReference>
<dbReference type="AlphaFoldDB" id="A0A3G2R9P0"/>
<dbReference type="RefSeq" id="WP_120765431.1">
    <property type="nucleotide sequence ID" value="NZ_CP033169.1"/>
</dbReference>
<keyword evidence="3 5" id="KW-1133">Transmembrane helix</keyword>
<organism evidence="6 7">
    <name type="scientific">Biomaibacter acetigenes</name>
    <dbReference type="NCBI Taxonomy" id="2316383"/>
    <lineage>
        <taxon>Bacteria</taxon>
        <taxon>Bacillati</taxon>
        <taxon>Bacillota</taxon>
        <taxon>Clostridia</taxon>
        <taxon>Thermosediminibacterales</taxon>
        <taxon>Tepidanaerobacteraceae</taxon>
        <taxon>Biomaibacter</taxon>
    </lineage>
</organism>
<dbReference type="Pfam" id="PF02659">
    <property type="entry name" value="Mntp"/>
    <property type="match status" value="2"/>
</dbReference>
<keyword evidence="2 5" id="KW-0812">Transmembrane</keyword>
<evidence type="ECO:0000256" key="5">
    <source>
        <dbReference type="SAM" id="Phobius"/>
    </source>
</evidence>
<keyword evidence="4 5" id="KW-0472">Membrane</keyword>
<keyword evidence="7" id="KW-1185">Reference proteome</keyword>
<name>A0A3G2R9P0_9FIRM</name>
<proteinExistence type="predicted"/>
<evidence type="ECO:0000256" key="4">
    <source>
        <dbReference type="ARBA" id="ARBA00023136"/>
    </source>
</evidence>
<feature type="transmembrane region" description="Helical" evidence="5">
    <location>
        <begin position="6"/>
        <end position="26"/>
    </location>
</feature>
<evidence type="ECO:0000256" key="2">
    <source>
        <dbReference type="ARBA" id="ARBA00022692"/>
    </source>
</evidence>
<protein>
    <submittedName>
        <fullName evidence="6">Sporulation membrane protein YtaF</fullName>
    </submittedName>
</protein>
<dbReference type="EMBL" id="CP033169">
    <property type="protein sequence ID" value="AYO32191.1"/>
    <property type="molecule type" value="Genomic_DNA"/>
</dbReference>
<reference evidence="6 7" key="1">
    <citation type="submission" date="2018-10" db="EMBL/GenBank/DDBJ databases">
        <authorList>
            <person name="Zhang X."/>
        </authorList>
    </citation>
    <scope>NUCLEOTIDE SEQUENCE [LARGE SCALE GENOMIC DNA]</scope>
    <source>
        <strain evidence="6 7">SK-G1</strain>
    </source>
</reference>
<gene>
    <name evidence="6" type="primary">ytaF</name>
    <name evidence="6" type="ORF">D2962_04135</name>
</gene>
<evidence type="ECO:0000256" key="3">
    <source>
        <dbReference type="ARBA" id="ARBA00022989"/>
    </source>
</evidence>
<feature type="transmembrane region" description="Helical" evidence="5">
    <location>
        <begin position="159"/>
        <end position="179"/>
    </location>
</feature>
<accession>A0A3G2R9P0</accession>
<feature type="transmembrane region" description="Helical" evidence="5">
    <location>
        <begin position="33"/>
        <end position="53"/>
    </location>
</feature>
<dbReference type="NCBIfam" id="TIGR02840">
    <property type="entry name" value="spore_YtaF"/>
    <property type="match status" value="1"/>
</dbReference>
<evidence type="ECO:0000313" key="6">
    <source>
        <dbReference type="EMBL" id="AYO32191.1"/>
    </source>
</evidence>
<dbReference type="PANTHER" id="PTHR35529">
    <property type="entry name" value="MANGANESE EFFLUX PUMP MNTP-RELATED"/>
    <property type="match status" value="1"/>
</dbReference>
<dbReference type="KEGG" id="bacg:D2962_04135"/>